<reference evidence="3 4" key="1">
    <citation type="journal article" date="2016" name="Nat. Commun.">
        <title>Thousands of microbial genomes shed light on interconnected biogeochemical processes in an aquifer system.</title>
        <authorList>
            <person name="Anantharaman K."/>
            <person name="Brown C.T."/>
            <person name="Hug L.A."/>
            <person name="Sharon I."/>
            <person name="Castelle C.J."/>
            <person name="Probst A.J."/>
            <person name="Thomas B.C."/>
            <person name="Singh A."/>
            <person name="Wilkins M.J."/>
            <person name="Karaoz U."/>
            <person name="Brodie E.L."/>
            <person name="Williams K.H."/>
            <person name="Hubbard S.S."/>
            <person name="Banfield J.F."/>
        </authorList>
    </citation>
    <scope>NUCLEOTIDE SEQUENCE [LARGE SCALE GENOMIC DNA]</scope>
</reference>
<proteinExistence type="predicted"/>
<organism evidence="3 4">
    <name type="scientific">Candidatus Woykebacteria bacterium RBG_13_40_7b</name>
    <dbReference type="NCBI Taxonomy" id="1802594"/>
    <lineage>
        <taxon>Bacteria</taxon>
        <taxon>Candidatus Woykeibacteriota</taxon>
    </lineage>
</organism>
<evidence type="ECO:0000259" key="2">
    <source>
        <dbReference type="Pfam" id="PF13354"/>
    </source>
</evidence>
<gene>
    <name evidence="3" type="ORF">A2Y57_04810</name>
</gene>
<sequence>MRRRYLTYILTVIVVVLMALVAFLLLKGRPSNLSKEKTVLEKTDEEESDQKLRIDETVARETLMKGLNETIAANQGTTFGIYLYDLNKKAGFGIGETQVLHTASVSKVLTGVYLLQQVEAGKVRLDQQLGAYNVDFQLQQLINRSNNDSWDLLDQLLGYKPQEDYAKGIGLTTFNIDDNLMSPYDAGLLFIKLYQGELLNDVNTKKLLSYMRNTEAEQYIPKGLPKETSLYHKTGQYEGEAHDVAIVEQKDNPFVLSIFTSNQINPDYDARAKVIQKITKEVYNYFNSI</sequence>
<dbReference type="InterPro" id="IPR045155">
    <property type="entry name" value="Beta-lactam_cat"/>
</dbReference>
<feature type="domain" description="Beta-lactamase class A catalytic" evidence="2">
    <location>
        <begin position="80"/>
        <end position="260"/>
    </location>
</feature>
<accession>A0A1G1WCC3</accession>
<name>A0A1G1WCC3_9BACT</name>
<evidence type="ECO:0000256" key="1">
    <source>
        <dbReference type="SAM" id="Phobius"/>
    </source>
</evidence>
<dbReference type="Gene3D" id="3.40.710.10">
    <property type="entry name" value="DD-peptidase/beta-lactamase superfamily"/>
    <property type="match status" value="1"/>
</dbReference>
<evidence type="ECO:0000313" key="3">
    <source>
        <dbReference type="EMBL" id="OGY25150.1"/>
    </source>
</evidence>
<dbReference type="GO" id="GO:0008800">
    <property type="term" value="F:beta-lactamase activity"/>
    <property type="evidence" value="ECO:0007669"/>
    <property type="project" value="InterPro"/>
</dbReference>
<comment type="caution">
    <text evidence="3">The sequence shown here is derived from an EMBL/GenBank/DDBJ whole genome shotgun (WGS) entry which is preliminary data.</text>
</comment>
<dbReference type="InterPro" id="IPR000871">
    <property type="entry name" value="Beta-lactam_class-A"/>
</dbReference>
<dbReference type="AlphaFoldDB" id="A0A1G1WCC3"/>
<feature type="transmembrane region" description="Helical" evidence="1">
    <location>
        <begin position="6"/>
        <end position="26"/>
    </location>
</feature>
<dbReference type="PANTHER" id="PTHR35333">
    <property type="entry name" value="BETA-LACTAMASE"/>
    <property type="match status" value="1"/>
</dbReference>
<dbReference type="GO" id="GO:0030655">
    <property type="term" value="P:beta-lactam antibiotic catabolic process"/>
    <property type="evidence" value="ECO:0007669"/>
    <property type="project" value="InterPro"/>
</dbReference>
<keyword evidence="1" id="KW-0472">Membrane</keyword>
<dbReference type="InterPro" id="IPR012338">
    <property type="entry name" value="Beta-lactam/transpept-like"/>
</dbReference>
<evidence type="ECO:0000313" key="4">
    <source>
        <dbReference type="Proteomes" id="UP000177103"/>
    </source>
</evidence>
<dbReference type="Proteomes" id="UP000177103">
    <property type="component" value="Unassembled WGS sequence"/>
</dbReference>
<protein>
    <recommendedName>
        <fullName evidence="2">Beta-lactamase class A catalytic domain-containing protein</fullName>
    </recommendedName>
</protein>
<dbReference type="SUPFAM" id="SSF56601">
    <property type="entry name" value="beta-lactamase/transpeptidase-like"/>
    <property type="match status" value="1"/>
</dbReference>
<keyword evidence="1" id="KW-0812">Transmembrane</keyword>
<dbReference type="EMBL" id="MHCQ01000001">
    <property type="protein sequence ID" value="OGY25150.1"/>
    <property type="molecule type" value="Genomic_DNA"/>
</dbReference>
<keyword evidence="1" id="KW-1133">Transmembrane helix</keyword>
<dbReference type="PANTHER" id="PTHR35333:SF3">
    <property type="entry name" value="BETA-LACTAMASE-TYPE TRANSPEPTIDASE FOLD CONTAINING PROTEIN"/>
    <property type="match status" value="1"/>
</dbReference>
<dbReference type="GO" id="GO:0046677">
    <property type="term" value="P:response to antibiotic"/>
    <property type="evidence" value="ECO:0007669"/>
    <property type="project" value="InterPro"/>
</dbReference>
<dbReference type="Pfam" id="PF13354">
    <property type="entry name" value="Beta-lactamase2"/>
    <property type="match status" value="1"/>
</dbReference>